<dbReference type="Proteomes" id="UP000054324">
    <property type="component" value="Unassembled WGS sequence"/>
</dbReference>
<organism evidence="1 2">
    <name type="scientific">Opisthorchis viverrini</name>
    <name type="common">Southeast Asian liver fluke</name>
    <dbReference type="NCBI Taxonomy" id="6198"/>
    <lineage>
        <taxon>Eukaryota</taxon>
        <taxon>Metazoa</taxon>
        <taxon>Spiralia</taxon>
        <taxon>Lophotrochozoa</taxon>
        <taxon>Platyhelminthes</taxon>
        <taxon>Trematoda</taxon>
        <taxon>Digenea</taxon>
        <taxon>Opisthorchiida</taxon>
        <taxon>Opisthorchiata</taxon>
        <taxon>Opisthorchiidae</taxon>
        <taxon>Opisthorchis</taxon>
    </lineage>
</organism>
<proteinExistence type="predicted"/>
<accession>A0A074ZGK7</accession>
<keyword evidence="2" id="KW-1185">Reference proteome</keyword>
<evidence type="ECO:0000313" key="2">
    <source>
        <dbReference type="Proteomes" id="UP000054324"/>
    </source>
</evidence>
<protein>
    <submittedName>
        <fullName evidence="1">Uncharacterized protein</fullName>
    </submittedName>
</protein>
<dbReference type="EMBL" id="KL596750">
    <property type="protein sequence ID" value="KER26343.1"/>
    <property type="molecule type" value="Genomic_DNA"/>
</dbReference>
<dbReference type="CTD" id="20320568"/>
<dbReference type="KEGG" id="ovi:T265_06389"/>
<dbReference type="AlphaFoldDB" id="A0A074ZGK7"/>
<reference evidence="1 2" key="1">
    <citation type="submission" date="2013-11" db="EMBL/GenBank/DDBJ databases">
        <title>Opisthorchis viverrini - life in the bile duct.</title>
        <authorList>
            <person name="Young N.D."/>
            <person name="Nagarajan N."/>
            <person name="Lin S.J."/>
            <person name="Korhonen P.K."/>
            <person name="Jex A.R."/>
            <person name="Hall R.S."/>
            <person name="Safavi-Hemami H."/>
            <person name="Kaewkong W."/>
            <person name="Bertrand D."/>
            <person name="Gao S."/>
            <person name="Seet Q."/>
            <person name="Wongkham S."/>
            <person name="Teh B.T."/>
            <person name="Wongkham C."/>
            <person name="Intapan P.M."/>
            <person name="Maleewong W."/>
            <person name="Yang X."/>
            <person name="Hu M."/>
            <person name="Wang Z."/>
            <person name="Hofmann A."/>
            <person name="Sternberg P.W."/>
            <person name="Tan P."/>
            <person name="Wang J."/>
            <person name="Gasser R.B."/>
        </authorList>
    </citation>
    <scope>NUCLEOTIDE SEQUENCE [LARGE SCALE GENOMIC DNA]</scope>
</reference>
<name>A0A074ZGK7_OPIVI</name>
<sequence length="97" mass="11252">MKNRLDSYYLIELTCAFCNTLLAPSCRATGKKHEGWDTARLDNTRQGKLRGRCRTTDHPVSRLTPWVSAKLLFYLNPNRTVFEKYTHLQINFGSSRT</sequence>
<dbReference type="RefSeq" id="XP_009169901.1">
    <property type="nucleotide sequence ID" value="XM_009171637.1"/>
</dbReference>
<evidence type="ECO:0000313" key="1">
    <source>
        <dbReference type="EMBL" id="KER26343.1"/>
    </source>
</evidence>
<gene>
    <name evidence="1" type="ORF">T265_06389</name>
</gene>
<dbReference type="GeneID" id="20320568"/>